<dbReference type="AlphaFoldDB" id="A0A1M4XGV9"/>
<name>A0A1M4XGV9_9BACT</name>
<evidence type="ECO:0000313" key="2">
    <source>
        <dbReference type="EMBL" id="SHE92640.1"/>
    </source>
</evidence>
<evidence type="ECO:0000313" key="3">
    <source>
        <dbReference type="Proteomes" id="UP000184048"/>
    </source>
</evidence>
<dbReference type="STRING" id="1121884.SAMN02745131_01465"/>
<dbReference type="SUPFAM" id="SSF109854">
    <property type="entry name" value="DinB/YfiT-like putative metalloenzymes"/>
    <property type="match status" value="1"/>
</dbReference>
<protein>
    <submittedName>
        <fullName evidence="2">DinB superfamily protein</fullName>
    </submittedName>
</protein>
<feature type="domain" description="DinB-like" evidence="1">
    <location>
        <begin position="35"/>
        <end position="162"/>
    </location>
</feature>
<keyword evidence="3" id="KW-1185">Reference proteome</keyword>
<evidence type="ECO:0000259" key="1">
    <source>
        <dbReference type="Pfam" id="PF12867"/>
    </source>
</evidence>
<gene>
    <name evidence="2" type="ORF">SAMN02745131_01465</name>
</gene>
<accession>A0A1M4XGV9</accession>
<sequence length="176" mass="20526">MSKVELSRVPEYYHKYINLVATRELDEAFAHYPTEFINFLLTIPAEKWDFRYAEGKWSIKEMVQHIIDTERIFCYRALCFARKDQTSLPGFDENYYASNSMAGLRTKEDLVEELKAVQYATALLFRSFTPTMLNETGTANGNPVYVKGIGFIILGHIQHHQNILKERYLQEKTISL</sequence>
<dbReference type="RefSeq" id="WP_072834665.1">
    <property type="nucleotide sequence ID" value="NZ_FQUU01000004.1"/>
</dbReference>
<dbReference type="InterPro" id="IPR034660">
    <property type="entry name" value="DinB/YfiT-like"/>
</dbReference>
<dbReference type="EMBL" id="FQUU01000004">
    <property type="protein sequence ID" value="SHE92640.1"/>
    <property type="molecule type" value="Genomic_DNA"/>
</dbReference>
<organism evidence="2 3">
    <name type="scientific">Flavisolibacter ginsengisoli DSM 18119</name>
    <dbReference type="NCBI Taxonomy" id="1121884"/>
    <lineage>
        <taxon>Bacteria</taxon>
        <taxon>Pseudomonadati</taxon>
        <taxon>Bacteroidota</taxon>
        <taxon>Chitinophagia</taxon>
        <taxon>Chitinophagales</taxon>
        <taxon>Chitinophagaceae</taxon>
        <taxon>Flavisolibacter</taxon>
    </lineage>
</organism>
<dbReference type="OrthoDB" id="9793216at2"/>
<dbReference type="InterPro" id="IPR024775">
    <property type="entry name" value="DinB-like"/>
</dbReference>
<dbReference type="Pfam" id="PF12867">
    <property type="entry name" value="DinB_2"/>
    <property type="match status" value="1"/>
</dbReference>
<dbReference type="Gene3D" id="1.20.120.450">
    <property type="entry name" value="dinb family like domain"/>
    <property type="match status" value="1"/>
</dbReference>
<dbReference type="Proteomes" id="UP000184048">
    <property type="component" value="Unassembled WGS sequence"/>
</dbReference>
<proteinExistence type="predicted"/>
<reference evidence="2 3" key="1">
    <citation type="submission" date="2016-11" db="EMBL/GenBank/DDBJ databases">
        <authorList>
            <person name="Jaros S."/>
            <person name="Januszkiewicz K."/>
            <person name="Wedrychowicz H."/>
        </authorList>
    </citation>
    <scope>NUCLEOTIDE SEQUENCE [LARGE SCALE GENOMIC DNA]</scope>
    <source>
        <strain evidence="2 3">DSM 18119</strain>
    </source>
</reference>